<feature type="compositionally biased region" description="Polar residues" evidence="1">
    <location>
        <begin position="190"/>
        <end position="202"/>
    </location>
</feature>
<dbReference type="GeneID" id="114453405"/>
<feature type="compositionally biased region" description="Basic and acidic residues" evidence="1">
    <location>
        <begin position="672"/>
        <end position="681"/>
    </location>
</feature>
<feature type="compositionally biased region" description="Basic and acidic residues" evidence="1">
    <location>
        <begin position="789"/>
        <end position="803"/>
    </location>
</feature>
<dbReference type="PANTHER" id="PTHR38654">
    <property type="entry name" value="BUCKY BALL-RELATED"/>
    <property type="match status" value="1"/>
</dbReference>
<keyword evidence="2" id="KW-1185">Reference proteome</keyword>
<reference evidence="3" key="1">
    <citation type="submission" date="2025-08" db="UniProtKB">
        <authorList>
            <consortium name="RefSeq"/>
        </authorList>
    </citation>
    <scope>IDENTIFICATION</scope>
</reference>
<organism evidence="2 3">
    <name type="scientific">Parambassis ranga</name>
    <name type="common">Indian glassy fish</name>
    <dbReference type="NCBI Taxonomy" id="210632"/>
    <lineage>
        <taxon>Eukaryota</taxon>
        <taxon>Metazoa</taxon>
        <taxon>Chordata</taxon>
        <taxon>Craniata</taxon>
        <taxon>Vertebrata</taxon>
        <taxon>Euteleostomi</taxon>
        <taxon>Actinopterygii</taxon>
        <taxon>Neopterygii</taxon>
        <taxon>Teleostei</taxon>
        <taxon>Neoteleostei</taxon>
        <taxon>Acanthomorphata</taxon>
        <taxon>Ovalentaria</taxon>
        <taxon>Ambassidae</taxon>
        <taxon>Parambassis</taxon>
    </lineage>
</organism>
<accession>A0A6P7KHX5</accession>
<feature type="region of interest" description="Disordered" evidence="1">
    <location>
        <begin position="659"/>
        <end position="702"/>
    </location>
</feature>
<name>A0A6P7KHX5_9TELE</name>
<dbReference type="InterPro" id="IPR053309">
    <property type="entry name" value="Balbiani_Body_Formation"/>
</dbReference>
<protein>
    <submittedName>
        <fullName evidence="3">Uncharacterized protein LOC114453405</fullName>
    </submittedName>
</protein>
<feature type="region of interest" description="Disordered" evidence="1">
    <location>
        <begin position="1"/>
        <end position="49"/>
    </location>
</feature>
<dbReference type="AlphaFoldDB" id="A0A6P7KHX5"/>
<sequence length="828" mass="93077">METATSSLQASFGLGPPGPGSPHGSQQFRQGPHHQPVPGPSGAARPEEQPHKPFFYIQPSQPYVPMQGMQWPVAMPMPVSYNPYYGYPGLGYGMPLMPHYQANPYMEPPGFIVPHTHLHLQDYRRMLNPQYYQTMAYHARRFRYQHNSPSREVTTTEVQTEPLIATERTSTPSSNDTESSSLLPDSSSSCYTPSVPTSQLLSPASAVQKGDHSPELQDVVPSSSTRTPSNGSYVIQTEEVRIEVSHGFSQDVVQCSSILQSHVLQDETLCLPADESEQPLQVCPDILLVGGPSTGETIPALEESRNQSDTVTAASSLGSLEAACSKAMETASEKDVSMSPKNLHFKVVQLPFDPKYLDELRKMESTVWSVEETLISSPDSLIPNGLAESHDETQAAVDEASVEMLLVREQAPTKENVPVIEMPPLAKDELEDMVPAVKSEVDEMVSEAKICTMANDLEVPHMIKLTHTAEVSPPPNLLVLERSPLKADGTQHRRDMTVQDHQDTSFESLPAYLPSASWLADFDNVYCCSNMPAAPKKQNQPLTNHGLDVPTRRRKLDMEYKEQPHVRKPKERYKPKGKADRRSLSDHECCLSRNFNENMFNPYVSKRERLCSRCLAKRRICTSASPGLDSWSSKKKAAPFQQWNDTLLTTCEACKSHTKGHLMRKGSNPDVRGPHHGHDTEGESSENSSCRAKWRGGNDRRKFTDLKKPLVPKQNQEKCSTATYPKLREKNYPCNEHQPVAWERLRHCPHGNTIREMDENCAVPMALQDKWKNVDQMYPTHRWQTEKSWRDAVPDADSFKNEARSQYFNKHKKSQPQSQGTRRKDTRC</sequence>
<dbReference type="PANTHER" id="PTHR38654:SF1">
    <property type="entry name" value="BUCKY BALL"/>
    <property type="match status" value="1"/>
</dbReference>
<gene>
    <name evidence="3" type="primary">LOC114453405</name>
</gene>
<feature type="compositionally biased region" description="Polar residues" evidence="1">
    <location>
        <begin position="220"/>
        <end position="231"/>
    </location>
</feature>
<feature type="region of interest" description="Disordered" evidence="1">
    <location>
        <begin position="560"/>
        <end position="580"/>
    </location>
</feature>
<feature type="region of interest" description="Disordered" evidence="1">
    <location>
        <begin position="146"/>
        <end position="231"/>
    </location>
</feature>
<dbReference type="InParanoid" id="A0A6P7KHX5"/>
<dbReference type="OrthoDB" id="9946561at2759"/>
<dbReference type="Proteomes" id="UP000515145">
    <property type="component" value="Chromosome 20"/>
</dbReference>
<evidence type="ECO:0000256" key="1">
    <source>
        <dbReference type="SAM" id="MobiDB-lite"/>
    </source>
</evidence>
<feature type="compositionally biased region" description="Polar residues" evidence="1">
    <location>
        <begin position="1"/>
        <end position="10"/>
    </location>
</feature>
<feature type="region of interest" description="Disordered" evidence="1">
    <location>
        <begin position="789"/>
        <end position="828"/>
    </location>
</feature>
<feature type="compositionally biased region" description="Low complexity" evidence="1">
    <location>
        <begin position="169"/>
        <end position="189"/>
    </location>
</feature>
<evidence type="ECO:0000313" key="3">
    <source>
        <dbReference type="RefSeq" id="XP_028289085.1"/>
    </source>
</evidence>
<feature type="compositionally biased region" description="Polar residues" evidence="1">
    <location>
        <begin position="146"/>
        <end position="159"/>
    </location>
</feature>
<proteinExistence type="predicted"/>
<dbReference type="RefSeq" id="XP_028289085.1">
    <property type="nucleotide sequence ID" value="XM_028433284.1"/>
</dbReference>
<evidence type="ECO:0000313" key="2">
    <source>
        <dbReference type="Proteomes" id="UP000515145"/>
    </source>
</evidence>